<dbReference type="EMBL" id="JAZGJQ010000004">
    <property type="protein sequence ID" value="MEE6147412.1"/>
    <property type="molecule type" value="Genomic_DNA"/>
</dbReference>
<sequence length="211" mass="24516">MSDSEPQASGEKDVEPQAPAASPDTIVLWTCQAPVVVETIRRDGVTHVKREYVERKYGDAAWSFEVAYGFFRQGAERIVPRPAEAESAIWAYRREAYAYPTPGYYSLMLEVPRDQCVLFDLRVWNKILSLHYVGESRKEERAFEHELERQGVKQPSELFSTPYYPVLKRKVTDSWQRLFNSAEGCDDDYVQAGLWEIRSEWVKHCVRLEEV</sequence>
<dbReference type="Pfam" id="PF12952">
    <property type="entry name" value="DUF3841"/>
    <property type="match status" value="1"/>
</dbReference>
<name>A0ABU7R9Y3_9ACTN</name>
<evidence type="ECO:0000313" key="3">
    <source>
        <dbReference type="Proteomes" id="UP001332931"/>
    </source>
</evidence>
<proteinExistence type="predicted"/>
<evidence type="ECO:0000256" key="1">
    <source>
        <dbReference type="SAM" id="MobiDB-lite"/>
    </source>
</evidence>
<dbReference type="Proteomes" id="UP001332931">
    <property type="component" value="Unassembled WGS sequence"/>
</dbReference>
<dbReference type="RefSeq" id="WP_330958177.1">
    <property type="nucleotide sequence ID" value="NZ_JAZGJQ010000004.1"/>
</dbReference>
<accession>A0ABU7R9Y3</accession>
<organism evidence="2 3">
    <name type="scientific">Olsenella absiana</name>
    <dbReference type="NCBI Taxonomy" id="3115222"/>
    <lineage>
        <taxon>Bacteria</taxon>
        <taxon>Bacillati</taxon>
        <taxon>Actinomycetota</taxon>
        <taxon>Coriobacteriia</taxon>
        <taxon>Coriobacteriales</taxon>
        <taxon>Atopobiaceae</taxon>
        <taxon>Olsenella</taxon>
    </lineage>
</organism>
<evidence type="ECO:0000313" key="2">
    <source>
        <dbReference type="EMBL" id="MEE6147412.1"/>
    </source>
</evidence>
<keyword evidence="3" id="KW-1185">Reference proteome</keyword>
<dbReference type="InterPro" id="IPR024211">
    <property type="entry name" value="DUF3841"/>
</dbReference>
<protein>
    <submittedName>
        <fullName evidence="2">DUF3841 domain-containing protein</fullName>
    </submittedName>
</protein>
<gene>
    <name evidence="2" type="ORF">VXJ25_05325</name>
</gene>
<reference evidence="2 3" key="1">
    <citation type="submission" date="2024-01" db="EMBL/GenBank/DDBJ databases">
        <title>Description of Olsenella sp. nov., isolated from pig feces.</title>
        <authorList>
            <person name="Chang Y.-H."/>
        </authorList>
    </citation>
    <scope>NUCLEOTIDE SEQUENCE [LARGE SCALE GENOMIC DNA]</scope>
    <source>
        <strain evidence="2 3">YH-ols2223</strain>
    </source>
</reference>
<comment type="caution">
    <text evidence="2">The sequence shown here is derived from an EMBL/GenBank/DDBJ whole genome shotgun (WGS) entry which is preliminary data.</text>
</comment>
<feature type="region of interest" description="Disordered" evidence="1">
    <location>
        <begin position="1"/>
        <end position="20"/>
    </location>
</feature>